<accession>A0ACC0M1E2</accession>
<reference evidence="1" key="1">
    <citation type="submission" date="2022-02" db="EMBL/GenBank/DDBJ databases">
        <title>Plant Genome Project.</title>
        <authorList>
            <person name="Zhang R.-G."/>
        </authorList>
    </citation>
    <scope>NUCLEOTIDE SEQUENCE</scope>
    <source>
        <strain evidence="1">AT1</strain>
    </source>
</reference>
<comment type="caution">
    <text evidence="1">The sequence shown here is derived from an EMBL/GenBank/DDBJ whole genome shotgun (WGS) entry which is preliminary data.</text>
</comment>
<dbReference type="EMBL" id="CM046397">
    <property type="protein sequence ID" value="KAI8534806.1"/>
    <property type="molecule type" value="Genomic_DNA"/>
</dbReference>
<name>A0ACC0M1E2_RHOML</name>
<dbReference type="Proteomes" id="UP001062846">
    <property type="component" value="Chromosome 10"/>
</dbReference>
<sequence>MIRMVDIQVGGDLLLVLVYEASSLRSTFIIRDHIVFKLVNLSLLEQDDEEAFDVLYCIAFAMMDAQWLVMRDSDGEDFEKRMKGGDVYRIGAGYVFYLRNTSKGQRRYVGIYSSGFRDFLLKPELLRAIVDSGFEHPSEGKFLITPIFPLTSLLLQIC</sequence>
<proteinExistence type="predicted"/>
<keyword evidence="2" id="KW-1185">Reference proteome</keyword>
<protein>
    <submittedName>
        <fullName evidence="1">Uncharacterized protein</fullName>
    </submittedName>
</protein>
<evidence type="ECO:0000313" key="2">
    <source>
        <dbReference type="Proteomes" id="UP001062846"/>
    </source>
</evidence>
<organism evidence="1 2">
    <name type="scientific">Rhododendron molle</name>
    <name type="common">Chinese azalea</name>
    <name type="synonym">Azalea mollis</name>
    <dbReference type="NCBI Taxonomy" id="49168"/>
    <lineage>
        <taxon>Eukaryota</taxon>
        <taxon>Viridiplantae</taxon>
        <taxon>Streptophyta</taxon>
        <taxon>Embryophyta</taxon>
        <taxon>Tracheophyta</taxon>
        <taxon>Spermatophyta</taxon>
        <taxon>Magnoliopsida</taxon>
        <taxon>eudicotyledons</taxon>
        <taxon>Gunneridae</taxon>
        <taxon>Pentapetalae</taxon>
        <taxon>asterids</taxon>
        <taxon>Ericales</taxon>
        <taxon>Ericaceae</taxon>
        <taxon>Ericoideae</taxon>
        <taxon>Rhodoreae</taxon>
        <taxon>Rhododendron</taxon>
    </lineage>
</organism>
<evidence type="ECO:0000313" key="1">
    <source>
        <dbReference type="EMBL" id="KAI8534806.1"/>
    </source>
</evidence>
<gene>
    <name evidence="1" type="ORF">RHMOL_Rhmol10G0125500</name>
</gene>